<dbReference type="AlphaFoldDB" id="E4ZT45"/>
<organism evidence="3">
    <name type="scientific">Leptosphaeria maculans (strain JN3 / isolate v23.1.3 / race Av1-4-5-6-7-8)</name>
    <name type="common">Blackleg fungus</name>
    <name type="synonym">Phoma lingam</name>
    <dbReference type="NCBI Taxonomy" id="985895"/>
    <lineage>
        <taxon>Eukaryota</taxon>
        <taxon>Fungi</taxon>
        <taxon>Dikarya</taxon>
        <taxon>Ascomycota</taxon>
        <taxon>Pezizomycotina</taxon>
        <taxon>Dothideomycetes</taxon>
        <taxon>Pleosporomycetidae</taxon>
        <taxon>Pleosporales</taxon>
        <taxon>Pleosporineae</taxon>
        <taxon>Leptosphaeriaceae</taxon>
        <taxon>Plenodomus</taxon>
        <taxon>Plenodomus lingam/Leptosphaeria maculans species complex</taxon>
    </lineage>
</organism>
<sequence length="70" mass="7711">MPMSNSRAHPGQQPHTDTLQRWKALASNSAANITHMITPTTFQQASESPSQSMSTHTKSNNPQLHINQTT</sequence>
<feature type="region of interest" description="Disordered" evidence="1">
    <location>
        <begin position="38"/>
        <end position="70"/>
    </location>
</feature>
<keyword evidence="3" id="KW-1185">Reference proteome</keyword>
<dbReference type="Proteomes" id="UP000002668">
    <property type="component" value="Genome"/>
</dbReference>
<gene>
    <name evidence="2" type="ORF">LEMA_uP119670.1</name>
</gene>
<dbReference type="EMBL" id="FP929123">
    <property type="protein sequence ID" value="CBX94476.1"/>
    <property type="molecule type" value="Genomic_DNA"/>
</dbReference>
<reference evidence="3" key="1">
    <citation type="journal article" date="2011" name="Nat. Commun.">
        <title>Effector diversification within compartments of the Leptosphaeria maculans genome affected by Repeat-Induced Point mutations.</title>
        <authorList>
            <person name="Rouxel T."/>
            <person name="Grandaubert J."/>
            <person name="Hane J.K."/>
            <person name="Hoede C."/>
            <person name="van de Wouw A.P."/>
            <person name="Couloux A."/>
            <person name="Dominguez V."/>
            <person name="Anthouard V."/>
            <person name="Bally P."/>
            <person name="Bourras S."/>
            <person name="Cozijnsen A.J."/>
            <person name="Ciuffetti L.M."/>
            <person name="Degrave A."/>
            <person name="Dilmaghani A."/>
            <person name="Duret L."/>
            <person name="Fudal I."/>
            <person name="Goodwin S.B."/>
            <person name="Gout L."/>
            <person name="Glaser N."/>
            <person name="Linglin J."/>
            <person name="Kema G.H.J."/>
            <person name="Lapalu N."/>
            <person name="Lawrence C.B."/>
            <person name="May K."/>
            <person name="Meyer M."/>
            <person name="Ollivier B."/>
            <person name="Poulain J."/>
            <person name="Schoch C.L."/>
            <person name="Simon A."/>
            <person name="Spatafora J.W."/>
            <person name="Stachowiak A."/>
            <person name="Turgeon B.G."/>
            <person name="Tyler B.M."/>
            <person name="Vincent D."/>
            <person name="Weissenbach J."/>
            <person name="Amselem J."/>
            <person name="Quesneville H."/>
            <person name="Oliver R.P."/>
            <person name="Wincker P."/>
            <person name="Balesdent M.-H."/>
            <person name="Howlett B.J."/>
        </authorList>
    </citation>
    <scope>NUCLEOTIDE SEQUENCE [LARGE SCALE GENOMIC DNA]</scope>
    <source>
        <strain evidence="3">JN3 / isolate v23.1.3 / race Av1-4-5-6-7-8</strain>
    </source>
</reference>
<name>E4ZT45_LEPMJ</name>
<evidence type="ECO:0000313" key="2">
    <source>
        <dbReference type="EMBL" id="CBX94476.1"/>
    </source>
</evidence>
<evidence type="ECO:0000313" key="3">
    <source>
        <dbReference type="Proteomes" id="UP000002668"/>
    </source>
</evidence>
<proteinExistence type="predicted"/>
<dbReference type="InParanoid" id="E4ZT45"/>
<evidence type="ECO:0000256" key="1">
    <source>
        <dbReference type="SAM" id="MobiDB-lite"/>
    </source>
</evidence>
<dbReference type="VEuPathDB" id="FungiDB:LEMA_uP119670.1"/>
<dbReference type="HOGENOM" id="CLU_2758238_0_0_1"/>
<accession>E4ZT45</accession>
<protein>
    <submittedName>
        <fullName evidence="2">Predicted protein</fullName>
    </submittedName>
</protein>